<dbReference type="EMBL" id="ACFE01000001">
    <property type="protein sequence ID" value="EEE18052.1"/>
    <property type="molecule type" value="Genomic_DNA"/>
</dbReference>
<dbReference type="GeneID" id="84905326"/>
<dbReference type="RefSeq" id="WP_003148644.1">
    <property type="nucleotide sequence ID" value="NZ_ACFE01000001.1"/>
</dbReference>
<dbReference type="Proteomes" id="UP000004070">
    <property type="component" value="Unassembled WGS sequence"/>
</dbReference>
<sequence>MTRSCRDKAEVCDQIAAALQKRAMPPYIDRLDDANKDQIAEHERECEHVKEYEFLG</sequence>
<comment type="caution">
    <text evidence="1">The sequence shown here is derived from an EMBL/GenBank/DDBJ whole genome shotgun (WGS) entry which is preliminary data.</text>
</comment>
<protein>
    <submittedName>
        <fullName evidence="1">Uncharacterized protein</fullName>
    </submittedName>
</protein>
<proteinExistence type="predicted"/>
<gene>
    <name evidence="1" type="ORF">ATORI0001_0851</name>
</gene>
<organism evidence="1 2">
    <name type="scientific">Lancefieldella rimae (strain ATCC 49626 / DSM 7090 / CCUG 31168 / NBRC 15546 / VPI D140H-11A)</name>
    <name type="common">Atopobium rimae</name>
    <dbReference type="NCBI Taxonomy" id="553184"/>
    <lineage>
        <taxon>Bacteria</taxon>
        <taxon>Bacillati</taxon>
        <taxon>Actinomycetota</taxon>
        <taxon>Coriobacteriia</taxon>
        <taxon>Coriobacteriales</taxon>
        <taxon>Atopobiaceae</taxon>
        <taxon>Lancefieldella</taxon>
    </lineage>
</organism>
<evidence type="ECO:0000313" key="2">
    <source>
        <dbReference type="Proteomes" id="UP000004070"/>
    </source>
</evidence>
<accession>B9CLD2</accession>
<dbReference type="AlphaFoldDB" id="B9CLD2"/>
<name>B9CLD2_LANR4</name>
<reference evidence="1 2" key="1">
    <citation type="submission" date="2009-01" db="EMBL/GenBank/DDBJ databases">
        <authorList>
            <person name="Madupu R."/>
            <person name="Sebastian Y."/>
            <person name="Durkin A.S."/>
            <person name="Torralba M."/>
            <person name="Methe B."/>
            <person name="Sutton G.G."/>
            <person name="Strausberg R.L."/>
            <person name="Nelson K.E."/>
        </authorList>
    </citation>
    <scope>NUCLEOTIDE SEQUENCE [LARGE SCALE GENOMIC DNA]</scope>
    <source>
        <strain evidence="1 2">ATCC 49626</strain>
    </source>
</reference>
<evidence type="ECO:0000313" key="1">
    <source>
        <dbReference type="EMBL" id="EEE18052.1"/>
    </source>
</evidence>